<dbReference type="EMBL" id="SPQQ01000003">
    <property type="protein sequence ID" value="TGE37962.1"/>
    <property type="molecule type" value="Genomic_DNA"/>
</dbReference>
<dbReference type="SMART" id="SM00671">
    <property type="entry name" value="SEL1"/>
    <property type="match status" value="4"/>
</dbReference>
<accession>A0A4Z0R4I4</accession>
<dbReference type="AlphaFoldDB" id="A0A4Z0R4I4"/>
<name>A0A4Z0R4I4_9FIRM</name>
<dbReference type="InterPro" id="IPR052748">
    <property type="entry name" value="ISR_Activator"/>
</dbReference>
<dbReference type="InterPro" id="IPR006597">
    <property type="entry name" value="Sel1-like"/>
</dbReference>
<sequence length="205" mass="22242">MGGLNMKSELDELIGNGGFLSDPEADYQMGMNIISGIEADKDLPEAVTLFRGAALQGHMGAQYELGVSYCAGRGIKQNSETALQWFFCSAKNGYPKALHNLGVRHSIGKGVNKDAIQAAGFFLPAAAQGHALAQFKLAVMYKLGWGVRQADEEADKWFGLAGDTGMNEGRCSLSELVNQENDRARWFKEAIIQGYIGNEFNIEAN</sequence>
<dbReference type="PANTHER" id="PTHR45011">
    <property type="entry name" value="DAP3-BINDING CELL DEATH ENHANCER 1"/>
    <property type="match status" value="1"/>
</dbReference>
<organism evidence="1 2">
    <name type="scientific">Desulfosporosinus fructosivorans</name>
    <dbReference type="NCBI Taxonomy" id="2018669"/>
    <lineage>
        <taxon>Bacteria</taxon>
        <taxon>Bacillati</taxon>
        <taxon>Bacillota</taxon>
        <taxon>Clostridia</taxon>
        <taxon>Eubacteriales</taxon>
        <taxon>Desulfitobacteriaceae</taxon>
        <taxon>Desulfosporosinus</taxon>
    </lineage>
</organism>
<comment type="caution">
    <text evidence="1">The sequence shown here is derived from an EMBL/GenBank/DDBJ whole genome shotgun (WGS) entry which is preliminary data.</text>
</comment>
<dbReference type="SUPFAM" id="SSF81901">
    <property type="entry name" value="HCP-like"/>
    <property type="match status" value="1"/>
</dbReference>
<evidence type="ECO:0000313" key="2">
    <source>
        <dbReference type="Proteomes" id="UP000298460"/>
    </source>
</evidence>
<evidence type="ECO:0000313" key="1">
    <source>
        <dbReference type="EMBL" id="TGE37962.1"/>
    </source>
</evidence>
<reference evidence="1 2" key="1">
    <citation type="submission" date="2019-03" db="EMBL/GenBank/DDBJ databases">
        <title>Draft Genome Sequence of Desulfosporosinus fructosivorans Strain 63.6F, Isolated from Marine Sediment in the Baltic Sea.</title>
        <authorList>
            <person name="Hausmann B."/>
            <person name="Vandieken V."/>
            <person name="Pjevac P."/>
            <person name="Schreck K."/>
            <person name="Herbold C.W."/>
            <person name="Loy A."/>
        </authorList>
    </citation>
    <scope>NUCLEOTIDE SEQUENCE [LARGE SCALE GENOMIC DNA]</scope>
    <source>
        <strain evidence="1 2">63.6F</strain>
    </source>
</reference>
<gene>
    <name evidence="1" type="ORF">E4K67_08160</name>
</gene>
<dbReference type="PANTHER" id="PTHR45011:SF1">
    <property type="entry name" value="DAP3-BINDING CELL DEATH ENHANCER 1"/>
    <property type="match status" value="1"/>
</dbReference>
<dbReference type="Gene3D" id="1.25.40.10">
    <property type="entry name" value="Tetratricopeptide repeat domain"/>
    <property type="match status" value="1"/>
</dbReference>
<dbReference type="InterPro" id="IPR011990">
    <property type="entry name" value="TPR-like_helical_dom_sf"/>
</dbReference>
<keyword evidence="2" id="KW-1185">Reference proteome</keyword>
<dbReference type="Proteomes" id="UP000298460">
    <property type="component" value="Unassembled WGS sequence"/>
</dbReference>
<dbReference type="Pfam" id="PF08238">
    <property type="entry name" value="Sel1"/>
    <property type="match status" value="4"/>
</dbReference>
<proteinExistence type="predicted"/>
<protein>
    <submittedName>
        <fullName evidence="1">Sel1 repeat family protein</fullName>
    </submittedName>
</protein>